<organism evidence="1">
    <name type="scientific">Amphimedon queenslandica</name>
    <name type="common">Sponge</name>
    <dbReference type="NCBI Taxonomy" id="400682"/>
    <lineage>
        <taxon>Eukaryota</taxon>
        <taxon>Metazoa</taxon>
        <taxon>Porifera</taxon>
        <taxon>Demospongiae</taxon>
        <taxon>Heteroscleromorpha</taxon>
        <taxon>Haplosclerida</taxon>
        <taxon>Niphatidae</taxon>
        <taxon>Amphimedon</taxon>
    </lineage>
</organism>
<evidence type="ECO:0000313" key="1">
    <source>
        <dbReference type="EnsemblMetazoa" id="Aqu2.1.09741_001"/>
    </source>
</evidence>
<reference evidence="1" key="1">
    <citation type="submission" date="2017-05" db="UniProtKB">
        <authorList>
            <consortium name="EnsemblMetazoa"/>
        </authorList>
    </citation>
    <scope>IDENTIFICATION</scope>
</reference>
<dbReference type="OMA" id="HCFRKTV"/>
<dbReference type="InParanoid" id="A0A1X7T5G3"/>
<accession>A0A1X7T5G3</accession>
<dbReference type="EnsemblMetazoa" id="Aqu2.1.09741_001">
    <property type="protein sequence ID" value="Aqu2.1.09741_001"/>
    <property type="gene ID" value="Aqu2.1.09741"/>
</dbReference>
<name>A0A1X7T5G3_AMPQE</name>
<dbReference type="AlphaFoldDB" id="A0A1X7T5G3"/>
<proteinExistence type="predicted"/>
<sequence>MFQRLVGSMKHCFRKTVGKSKLTFDELSTAITDVEGVLNSTPLSFVSTEDLKEPLTPAHFLLGRRSPSLPDSFCYGGESEGIDITYSALTEQMKHLNSTLE</sequence>
<protein>
    <submittedName>
        <fullName evidence="1">Uncharacterized protein</fullName>
    </submittedName>
</protein>